<evidence type="ECO:0000256" key="1">
    <source>
        <dbReference type="SAM" id="Phobius"/>
    </source>
</evidence>
<dbReference type="Proteomes" id="UP000757232">
    <property type="component" value="Unassembled WGS sequence"/>
</dbReference>
<feature type="signal peptide" evidence="2">
    <location>
        <begin position="1"/>
        <end position="22"/>
    </location>
</feature>
<dbReference type="Pfam" id="PF17168">
    <property type="entry name" value="DUF5127"/>
    <property type="match status" value="1"/>
</dbReference>
<dbReference type="OrthoDB" id="3918848at2759"/>
<evidence type="ECO:0000259" key="4">
    <source>
        <dbReference type="Pfam" id="PF17168"/>
    </source>
</evidence>
<accession>A0A9Q5I3F8</accession>
<dbReference type="PANTHER" id="PTHR31987">
    <property type="entry name" value="GLUTAMINASE A-RELATED"/>
    <property type="match status" value="1"/>
</dbReference>
<feature type="domain" description="Glutaminase A N-terminal" evidence="4">
    <location>
        <begin position="114"/>
        <end position="343"/>
    </location>
</feature>
<feature type="chain" id="PRO_5040229440" evidence="2">
    <location>
        <begin position="23"/>
        <end position="919"/>
    </location>
</feature>
<dbReference type="PANTHER" id="PTHR31987:SF1">
    <property type="entry name" value="GLUTAMINASE A"/>
    <property type="match status" value="1"/>
</dbReference>
<sequence length="919" mass="99580">MPTHTLFYALLSLTCLSTLVLAQGNWTTSPFNPFSLPLAVKSPYVNAWAPLGFNTTGSAPLSQAIPRLWNDVNADMGWDAAILVDGNPYQLLGVPPANTALVNAIQQSFVFTPTRSSYVLQAGLVNVTMTFMSPIEAKDIVRQSLPFSYLYFEVDSIDGNAHDIIIYSDVTGEWISGDNGLESEWQINESSDFVYLQMGLTSSDPYQEIDDRPQDATVYYCTKKTSGVSWQIGPADDIRADFANGTSLNDQAQVGTHPVGNPFNTLSFSVDLGSVSSTSDPIAFALGVVRDPVIQYTNRLTQIEERSAYYWSQFTNIHDAIGDVVNHSVDALSTAVSLDNQILGDADKISNNYGDILSLSTRQAMSALEYTLPKANGALNTSDVKAFMKDMGGIGSGGVNAVDVLYSAMPIYLYLNPDILGYLLSPLLEYQESPQYTNSYAAQDVGSRFPNATGNPNGHNQKIEHSANMLIMSLAHAQATGDGSLLAQHYGLLNSWADYLVNNTMNPVAETTSSSDGIASTNQTNLILKGIIGIGAMAKISQYGGRSDDQSNYNAIAKQYVQQWTNLASASDQLVLSFGSGSSGLIYNLYADKLLQLNLIDSSVYSLQTSFYKQQTSSWKYGIPLDSSNTSSITRSDWMLFAASSASDTTVRDAMISQVWEYAAVNSDQNLPFPISYHPDSGSWIAGQNSPAQGAIDQLFSVPLQTVDFSENSGGSGDGGDSTGSSNIGIIVGAVVGGLLGLGIIAALLFFFNRRRVRQQKGIYHVGDTVNPMQQMNIRSGDVIEPPTSSVDTETQRLRAVPYRCPSQASGADNSYPSSSSGSADIVAIRAQHMAETKLGREMRETGVNRSISVTSDGQSEMIRSHTLSRIGLKQNEILFEMDNIRREIERIREERAIFGEPLPSYDDELAALAARASR</sequence>
<organism evidence="5 6">
    <name type="scientific">Sanghuangporus baumii</name>
    <name type="common">Phellinus baumii</name>
    <dbReference type="NCBI Taxonomy" id="108892"/>
    <lineage>
        <taxon>Eukaryota</taxon>
        <taxon>Fungi</taxon>
        <taxon>Dikarya</taxon>
        <taxon>Basidiomycota</taxon>
        <taxon>Agaricomycotina</taxon>
        <taxon>Agaricomycetes</taxon>
        <taxon>Hymenochaetales</taxon>
        <taxon>Hymenochaetaceae</taxon>
        <taxon>Sanghuangporus</taxon>
    </lineage>
</organism>
<dbReference type="InterPro" id="IPR052743">
    <property type="entry name" value="Glutaminase_GtaA"/>
</dbReference>
<dbReference type="Pfam" id="PF16335">
    <property type="entry name" value="GtaA_6_Hairpin"/>
    <property type="match status" value="1"/>
</dbReference>
<evidence type="ECO:0000313" key="6">
    <source>
        <dbReference type="Proteomes" id="UP000757232"/>
    </source>
</evidence>
<feature type="transmembrane region" description="Helical" evidence="1">
    <location>
        <begin position="728"/>
        <end position="752"/>
    </location>
</feature>
<evidence type="ECO:0000313" key="5">
    <source>
        <dbReference type="EMBL" id="OCB90969.1"/>
    </source>
</evidence>
<dbReference type="InterPro" id="IPR033433">
    <property type="entry name" value="GtaA_N"/>
</dbReference>
<keyword evidence="1" id="KW-0472">Membrane</keyword>
<dbReference type="EMBL" id="LNZH02000111">
    <property type="protein sequence ID" value="OCB90969.1"/>
    <property type="molecule type" value="Genomic_DNA"/>
</dbReference>
<evidence type="ECO:0000259" key="3">
    <source>
        <dbReference type="Pfam" id="PF16335"/>
    </source>
</evidence>
<comment type="caution">
    <text evidence="5">The sequence shown here is derived from an EMBL/GenBank/DDBJ whole genome shotgun (WGS) entry which is preliminary data.</text>
</comment>
<keyword evidence="1" id="KW-0812">Transmembrane</keyword>
<proteinExistence type="predicted"/>
<dbReference type="InterPro" id="IPR032514">
    <property type="entry name" value="GtaA_central"/>
</dbReference>
<dbReference type="AlphaFoldDB" id="A0A9Q5I3F8"/>
<keyword evidence="1" id="KW-1133">Transmembrane helix</keyword>
<feature type="domain" description="Glutaminase A central" evidence="3">
    <location>
        <begin position="350"/>
        <end position="695"/>
    </location>
</feature>
<protein>
    <submittedName>
        <fullName evidence="5">DUF1793-domain-containing protein</fullName>
    </submittedName>
</protein>
<keyword evidence="6" id="KW-1185">Reference proteome</keyword>
<dbReference type="CDD" id="cd12087">
    <property type="entry name" value="TM_EGFR-like"/>
    <property type="match status" value="1"/>
</dbReference>
<name>A0A9Q5I3F8_SANBA</name>
<gene>
    <name evidence="5" type="ORF">A7U60_g1777</name>
</gene>
<reference evidence="5" key="1">
    <citation type="submission" date="2016-06" db="EMBL/GenBank/DDBJ databases">
        <title>Draft Genome sequence of the fungus Inonotus baumii.</title>
        <authorList>
            <person name="Zhu H."/>
            <person name="Lin W."/>
        </authorList>
    </citation>
    <scope>NUCLEOTIDE SEQUENCE</scope>
    <source>
        <strain evidence="5">821</strain>
    </source>
</reference>
<evidence type="ECO:0000256" key="2">
    <source>
        <dbReference type="SAM" id="SignalP"/>
    </source>
</evidence>
<keyword evidence="2" id="KW-0732">Signal</keyword>